<evidence type="ECO:0000313" key="1">
    <source>
        <dbReference type="EMBL" id="MDQ0360272.1"/>
    </source>
</evidence>
<comment type="caution">
    <text evidence="1">The sequence shown here is derived from an EMBL/GenBank/DDBJ whole genome shotgun (WGS) entry which is preliminary data.</text>
</comment>
<dbReference type="EMBL" id="JAUSUR010000001">
    <property type="protein sequence ID" value="MDQ0360272.1"/>
    <property type="molecule type" value="Genomic_DNA"/>
</dbReference>
<dbReference type="Gene3D" id="1.10.1070.20">
    <property type="match status" value="1"/>
</dbReference>
<dbReference type="Proteomes" id="UP001230220">
    <property type="component" value="Unassembled WGS sequence"/>
</dbReference>
<proteinExistence type="predicted"/>
<sequence>MIELFEQDIKTIDRQSSKGNQLKWRNESYWYKADYTGYEGIVEYIVSKLITKSTLHNNEITNYEIEEIQYKRRIWLGCKSINFLSEGWQLITLERLFHNYYGHSLQQAIYKINGDKERLEFLVNQTIRITGLTEFGQYMNKLLTIDAIFLNEDRHMHNIAVLLDSNGEYQYCPIFDNGASLLSDIRLDYPLEESFYDLIETVESKTFSASFDDQLDTSEQLYGKNLRFQFTKKDVSNLLKQDQLYSEEVKRRIEDVLFYQMDKYQYLFSR</sequence>
<evidence type="ECO:0000313" key="2">
    <source>
        <dbReference type="Proteomes" id="UP001230220"/>
    </source>
</evidence>
<dbReference type="RefSeq" id="WP_307406034.1">
    <property type="nucleotide sequence ID" value="NZ_JAUSUR010000001.1"/>
</dbReference>
<keyword evidence="2" id="KW-1185">Reference proteome</keyword>
<evidence type="ECO:0008006" key="3">
    <source>
        <dbReference type="Google" id="ProtNLM"/>
    </source>
</evidence>
<name>A0ABU0E053_9FIRM</name>
<reference evidence="1 2" key="1">
    <citation type="submission" date="2023-07" db="EMBL/GenBank/DDBJ databases">
        <title>Genomic Encyclopedia of Type Strains, Phase IV (KMG-IV): sequencing the most valuable type-strain genomes for metagenomic binning, comparative biology and taxonomic classification.</title>
        <authorList>
            <person name="Goeker M."/>
        </authorList>
    </citation>
    <scope>NUCLEOTIDE SEQUENCE [LARGE SCALE GENOMIC DNA]</scope>
    <source>
        <strain evidence="1 2">DSM 16784</strain>
    </source>
</reference>
<accession>A0ABU0E053</accession>
<protein>
    <recommendedName>
        <fullName evidence="3">HipA-like C-terminal domain-containing protein</fullName>
    </recommendedName>
</protein>
<organism evidence="1 2">
    <name type="scientific">Breznakia pachnodae</name>
    <dbReference type="NCBI Taxonomy" id="265178"/>
    <lineage>
        <taxon>Bacteria</taxon>
        <taxon>Bacillati</taxon>
        <taxon>Bacillota</taxon>
        <taxon>Erysipelotrichia</taxon>
        <taxon>Erysipelotrichales</taxon>
        <taxon>Erysipelotrichaceae</taxon>
        <taxon>Breznakia</taxon>
    </lineage>
</organism>
<gene>
    <name evidence="1" type="ORF">J2S15_001003</name>
</gene>